<proteinExistence type="inferred from homology"/>
<keyword evidence="6" id="KW-0046">Antibiotic resistance</keyword>
<keyword evidence="5 9" id="KW-0067">ATP-binding</keyword>
<protein>
    <submittedName>
        <fullName evidence="9">ATP-binding cassette domain-containing protein</fullName>
    </submittedName>
</protein>
<dbReference type="InterPro" id="IPR003593">
    <property type="entry name" value="AAA+_ATPase"/>
</dbReference>
<dbReference type="PROSITE" id="PS50893">
    <property type="entry name" value="ABC_TRANSPORTER_2"/>
    <property type="match status" value="1"/>
</dbReference>
<keyword evidence="10" id="KW-1185">Reference proteome</keyword>
<evidence type="ECO:0000256" key="4">
    <source>
        <dbReference type="ARBA" id="ARBA00022741"/>
    </source>
</evidence>
<feature type="region of interest" description="Disordered" evidence="7">
    <location>
        <begin position="248"/>
        <end position="268"/>
    </location>
</feature>
<name>A0A846WY46_9ACTN</name>
<evidence type="ECO:0000313" key="9">
    <source>
        <dbReference type="EMBL" id="NKY17185.1"/>
    </source>
</evidence>
<dbReference type="InterPro" id="IPR003439">
    <property type="entry name" value="ABC_transporter-like_ATP-bd"/>
</dbReference>
<evidence type="ECO:0000256" key="3">
    <source>
        <dbReference type="ARBA" id="ARBA00022448"/>
    </source>
</evidence>
<comment type="subcellular location">
    <subcellularLocation>
        <location evidence="1">Cell membrane</location>
        <topology evidence="1">Peripheral membrane protein</topology>
    </subcellularLocation>
</comment>
<keyword evidence="4" id="KW-0547">Nucleotide-binding</keyword>
<dbReference type="Gene3D" id="3.40.50.300">
    <property type="entry name" value="P-loop containing nucleotide triphosphate hydrolases"/>
    <property type="match status" value="1"/>
</dbReference>
<dbReference type="InterPro" id="IPR050763">
    <property type="entry name" value="ABC_transporter_ATP-binding"/>
</dbReference>
<accession>A0A846WY46</accession>
<evidence type="ECO:0000259" key="8">
    <source>
        <dbReference type="PROSITE" id="PS50893"/>
    </source>
</evidence>
<dbReference type="PANTHER" id="PTHR42711">
    <property type="entry name" value="ABC TRANSPORTER ATP-BINDING PROTEIN"/>
    <property type="match status" value="1"/>
</dbReference>
<reference evidence="9 10" key="1">
    <citation type="submission" date="2020-04" db="EMBL/GenBank/DDBJ databases">
        <title>MicrobeNet Type strains.</title>
        <authorList>
            <person name="Nicholson A.C."/>
        </authorList>
    </citation>
    <scope>NUCLEOTIDE SEQUENCE [LARGE SCALE GENOMIC DNA]</scope>
    <source>
        <strain evidence="9 10">DSM 44113</strain>
    </source>
</reference>
<evidence type="ECO:0000256" key="6">
    <source>
        <dbReference type="ARBA" id="ARBA00023251"/>
    </source>
</evidence>
<evidence type="ECO:0000256" key="2">
    <source>
        <dbReference type="ARBA" id="ARBA00005417"/>
    </source>
</evidence>
<organism evidence="9 10">
    <name type="scientific">Tsukamurella spumae</name>
    <dbReference type="NCBI Taxonomy" id="44753"/>
    <lineage>
        <taxon>Bacteria</taxon>
        <taxon>Bacillati</taxon>
        <taxon>Actinomycetota</taxon>
        <taxon>Actinomycetes</taxon>
        <taxon>Mycobacteriales</taxon>
        <taxon>Tsukamurellaceae</taxon>
        <taxon>Tsukamurella</taxon>
    </lineage>
</organism>
<dbReference type="GO" id="GO:0016887">
    <property type="term" value="F:ATP hydrolysis activity"/>
    <property type="evidence" value="ECO:0007669"/>
    <property type="project" value="InterPro"/>
</dbReference>
<comment type="similarity">
    <text evidence="2">Belongs to the ABC transporter superfamily.</text>
</comment>
<evidence type="ECO:0000313" key="10">
    <source>
        <dbReference type="Proteomes" id="UP000582646"/>
    </source>
</evidence>
<dbReference type="PANTHER" id="PTHR42711:SF5">
    <property type="entry name" value="ABC TRANSPORTER ATP-BINDING PROTEIN NATA"/>
    <property type="match status" value="1"/>
</dbReference>
<comment type="caution">
    <text evidence="9">The sequence shown here is derived from an EMBL/GenBank/DDBJ whole genome shotgun (WGS) entry which is preliminary data.</text>
</comment>
<dbReference type="GO" id="GO:0046677">
    <property type="term" value="P:response to antibiotic"/>
    <property type="evidence" value="ECO:0007669"/>
    <property type="project" value="UniProtKB-KW"/>
</dbReference>
<dbReference type="AlphaFoldDB" id="A0A846WY46"/>
<evidence type="ECO:0000256" key="5">
    <source>
        <dbReference type="ARBA" id="ARBA00022840"/>
    </source>
</evidence>
<dbReference type="Pfam" id="PF00005">
    <property type="entry name" value="ABC_tran"/>
    <property type="match status" value="1"/>
</dbReference>
<evidence type="ECO:0000256" key="7">
    <source>
        <dbReference type="SAM" id="MobiDB-lite"/>
    </source>
</evidence>
<sequence>MLSIDHVDLVRTGRNLLDDVSLTVRRGEHWVLLGANGAGKSTLLGLCGAVTHPTRGTVDVLGKRLGRVDMRELRTHIGHVNPRHRLDEPLTVRDVVITGVTNTPVFPPRWAPTDAQRTRAEELVETLGMSRHIESRWPTLSQGERGRALIARALMGDPALLLLDEPATGLDLAARERLLTTVDGARRAHPELASILVTHHLEEIPVTTTHAVLIRDGRITAAGAVDDVLTTEAISHAFDHPIGITRQDGRWTARSSPAAGRHDEGHEE</sequence>
<gene>
    <name evidence="9" type="ORF">HF999_02170</name>
</gene>
<evidence type="ECO:0000256" key="1">
    <source>
        <dbReference type="ARBA" id="ARBA00004202"/>
    </source>
</evidence>
<dbReference type="SMART" id="SM00382">
    <property type="entry name" value="AAA"/>
    <property type="match status" value="1"/>
</dbReference>
<feature type="domain" description="ABC transporter" evidence="8">
    <location>
        <begin position="2"/>
        <end position="241"/>
    </location>
</feature>
<dbReference type="InterPro" id="IPR027417">
    <property type="entry name" value="P-loop_NTPase"/>
</dbReference>
<dbReference type="GO" id="GO:0005886">
    <property type="term" value="C:plasma membrane"/>
    <property type="evidence" value="ECO:0007669"/>
    <property type="project" value="UniProtKB-SubCell"/>
</dbReference>
<dbReference type="SUPFAM" id="SSF52540">
    <property type="entry name" value="P-loop containing nucleoside triphosphate hydrolases"/>
    <property type="match status" value="1"/>
</dbReference>
<dbReference type="Proteomes" id="UP000582646">
    <property type="component" value="Unassembled WGS sequence"/>
</dbReference>
<keyword evidence="3" id="KW-0813">Transport</keyword>
<dbReference type="RefSeq" id="WP_168544299.1">
    <property type="nucleotide sequence ID" value="NZ_BAAAKS010000025.1"/>
</dbReference>
<dbReference type="GO" id="GO:0005524">
    <property type="term" value="F:ATP binding"/>
    <property type="evidence" value="ECO:0007669"/>
    <property type="project" value="UniProtKB-KW"/>
</dbReference>
<dbReference type="EMBL" id="JAAXOQ010000002">
    <property type="protein sequence ID" value="NKY17185.1"/>
    <property type="molecule type" value="Genomic_DNA"/>
</dbReference>